<evidence type="ECO:0000313" key="3">
    <source>
        <dbReference type="Proteomes" id="UP000008718"/>
    </source>
</evidence>
<dbReference type="AlphaFoldDB" id="E4T688"/>
<evidence type="ECO:0000313" key="2">
    <source>
        <dbReference type="EMBL" id="ADQ80232.1"/>
    </source>
</evidence>
<dbReference type="GO" id="GO:0005886">
    <property type="term" value="C:plasma membrane"/>
    <property type="evidence" value="ECO:0007669"/>
    <property type="project" value="TreeGrafter"/>
</dbReference>
<reference evidence="2 3" key="2">
    <citation type="journal article" date="2011" name="Stand. Genomic Sci.">
        <title>Complete genome sequence of Paludibacter propionicigenes type strain (WB4).</title>
        <authorList>
            <person name="Gronow S."/>
            <person name="Munk C."/>
            <person name="Lapidus A."/>
            <person name="Nolan M."/>
            <person name="Lucas S."/>
            <person name="Hammon N."/>
            <person name="Deshpande S."/>
            <person name="Cheng J.F."/>
            <person name="Tapia R."/>
            <person name="Han C."/>
            <person name="Goodwin L."/>
            <person name="Pitluck S."/>
            <person name="Liolios K."/>
            <person name="Ivanova N."/>
            <person name="Mavromatis K."/>
            <person name="Mikhailova N."/>
            <person name="Pati A."/>
            <person name="Chen A."/>
            <person name="Palaniappan K."/>
            <person name="Land M."/>
            <person name="Hauser L."/>
            <person name="Chang Y.J."/>
            <person name="Jeffries C.D."/>
            <person name="Brambilla E."/>
            <person name="Rohde M."/>
            <person name="Goker M."/>
            <person name="Detter J.C."/>
            <person name="Woyke T."/>
            <person name="Bristow J."/>
            <person name="Eisen J.A."/>
            <person name="Markowitz V."/>
            <person name="Hugenholtz P."/>
            <person name="Kyrpides N.C."/>
            <person name="Klenk H.P."/>
        </authorList>
    </citation>
    <scope>NUCLEOTIDE SEQUENCE [LARGE SCALE GENOMIC DNA]</scope>
    <source>
        <strain evidence="3">DSM 17365 / JCM 13257 / WB4</strain>
    </source>
</reference>
<protein>
    <submittedName>
        <fullName evidence="2">Hemerythrin HHE cation binding domain protein</fullName>
    </submittedName>
</protein>
<dbReference type="InterPro" id="IPR012312">
    <property type="entry name" value="Hemerythrin-like"/>
</dbReference>
<feature type="domain" description="Hemerythrin-like" evidence="1">
    <location>
        <begin position="25"/>
        <end position="157"/>
    </location>
</feature>
<dbReference type="PANTHER" id="PTHR39966:SF1">
    <property type="entry name" value="HEMERYTHRIN-LIKE DOMAIN-CONTAINING PROTEIN"/>
    <property type="match status" value="1"/>
</dbReference>
<keyword evidence="3" id="KW-1185">Reference proteome</keyword>
<dbReference type="EMBL" id="CP002345">
    <property type="protein sequence ID" value="ADQ80232.1"/>
    <property type="molecule type" value="Genomic_DNA"/>
</dbReference>
<proteinExistence type="predicted"/>
<evidence type="ECO:0000259" key="1">
    <source>
        <dbReference type="Pfam" id="PF01814"/>
    </source>
</evidence>
<dbReference type="PANTHER" id="PTHR39966">
    <property type="entry name" value="BLL2471 PROTEIN-RELATED"/>
    <property type="match status" value="1"/>
</dbReference>
<dbReference type="eggNOG" id="COG3945">
    <property type="taxonomic scope" value="Bacteria"/>
</dbReference>
<dbReference type="Proteomes" id="UP000008718">
    <property type="component" value="Chromosome"/>
</dbReference>
<sequence length="205" mass="23317">MHKVVVELRIGLNAPDKKKELMNTATQNLENDHVYILRLIDVMERMVVTLSPDLSGMELVVKLIRQYADGFHHAKEENLLFPLMLQKGFSNEQGPISVMLQEHVQGRNFVKMMSEGIERYKQGDDTAIPPIYRAMQGYIDLLRAHIGKENNVLFRMADRVLSAAEQEHLLAEFAALETGSYGQGKIQQFITDIEGLETVYGRGEE</sequence>
<name>E4T688_PALPW</name>
<dbReference type="HOGENOM" id="CLU_095978_2_0_10"/>
<dbReference type="OrthoDB" id="9785474at2"/>
<dbReference type="Gene3D" id="1.20.120.520">
    <property type="entry name" value="nmb1532 protein domain like"/>
    <property type="match status" value="1"/>
</dbReference>
<dbReference type="Pfam" id="PF01814">
    <property type="entry name" value="Hemerythrin"/>
    <property type="match status" value="1"/>
</dbReference>
<accession>E4T688</accession>
<reference key="1">
    <citation type="submission" date="2010-11" db="EMBL/GenBank/DDBJ databases">
        <title>The complete genome of Paludibacter propionicigenes DSM 17365.</title>
        <authorList>
            <consortium name="US DOE Joint Genome Institute (JGI-PGF)"/>
            <person name="Lucas S."/>
            <person name="Copeland A."/>
            <person name="Lapidus A."/>
            <person name="Bruce D."/>
            <person name="Goodwin L."/>
            <person name="Pitluck S."/>
            <person name="Kyrpides N."/>
            <person name="Mavromatis K."/>
            <person name="Ivanova N."/>
            <person name="Munk A.C."/>
            <person name="Brettin T."/>
            <person name="Detter J.C."/>
            <person name="Han C."/>
            <person name="Tapia R."/>
            <person name="Land M."/>
            <person name="Hauser L."/>
            <person name="Markowitz V."/>
            <person name="Cheng J.-F."/>
            <person name="Hugenholtz P."/>
            <person name="Woyke T."/>
            <person name="Wu D."/>
            <person name="Gronow S."/>
            <person name="Wellnitz S."/>
            <person name="Brambilla E."/>
            <person name="Klenk H.-P."/>
            <person name="Eisen J.A."/>
        </authorList>
    </citation>
    <scope>NUCLEOTIDE SEQUENCE</scope>
    <source>
        <strain>WB4</strain>
    </source>
</reference>
<organism evidence="2 3">
    <name type="scientific">Paludibacter propionicigenes (strain DSM 17365 / JCM 13257 / WB4)</name>
    <dbReference type="NCBI Taxonomy" id="694427"/>
    <lineage>
        <taxon>Bacteria</taxon>
        <taxon>Pseudomonadati</taxon>
        <taxon>Bacteroidota</taxon>
        <taxon>Bacteroidia</taxon>
        <taxon>Bacteroidales</taxon>
        <taxon>Paludibacteraceae</taxon>
        <taxon>Paludibacter</taxon>
    </lineage>
</organism>
<dbReference type="KEGG" id="ppn:Palpr_2096"/>
<gene>
    <name evidence="2" type="ordered locus">Palpr_2096</name>
</gene>